<dbReference type="EMBL" id="LR999451">
    <property type="protein sequence ID" value="CAE5956773.1"/>
    <property type="molecule type" value="Genomic_DNA"/>
</dbReference>
<sequence length="436" mass="48115">MAGTAEKPILKLTLCVDPEKNKVVFADVGKDFVDVLFGFLALPMGTIVRLLEKHKQNQPPIGCFNNLYKSVVDMDKDDFITEASKGMLLYPRHVKEKQCRRLKLNIDDDMCNLMTEEFKVPEGGCDELFVTPKSAFIITENMDEVKHASIILAWRTLLRLGYNDLSMLKYMSVDVNHEEVISLLHCLFSSETPFTDVFLKKHISCGMTRLHDMPTLPVQDGGEAEAGSDGVLSLTVFVRKPDMKVLYAEGGQDFVDLLFIFLAIPLESVWEITGGNVELGCIGNFWRNMKSLSSSGGTNSMLPQHYGFHKSLLGVGYQRNKLDVDVDDVEAISLLSATNTKSDLVAEHTLPVSSGFVKRGSTFMISDDLIVTPSNLSSTLGLLKKLDTDLDDIEEQVISITGAEAINLLKASLVTSTPLTTALGSLLLKKPKVESL</sequence>
<name>A0A8S1ZC34_ARAAE</name>
<proteinExistence type="predicted"/>
<dbReference type="Proteomes" id="UP000682877">
    <property type="component" value="Chromosome 1"/>
</dbReference>
<organism evidence="1 2">
    <name type="scientific">Arabidopsis arenosa</name>
    <name type="common">Sand rock-cress</name>
    <name type="synonym">Cardaminopsis arenosa</name>
    <dbReference type="NCBI Taxonomy" id="38785"/>
    <lineage>
        <taxon>Eukaryota</taxon>
        <taxon>Viridiplantae</taxon>
        <taxon>Streptophyta</taxon>
        <taxon>Embryophyta</taxon>
        <taxon>Tracheophyta</taxon>
        <taxon>Spermatophyta</taxon>
        <taxon>Magnoliopsida</taxon>
        <taxon>eudicotyledons</taxon>
        <taxon>Gunneridae</taxon>
        <taxon>Pentapetalae</taxon>
        <taxon>rosids</taxon>
        <taxon>malvids</taxon>
        <taxon>Brassicales</taxon>
        <taxon>Brassicaceae</taxon>
        <taxon>Camelineae</taxon>
        <taxon>Arabidopsis</taxon>
    </lineage>
</organism>
<dbReference type="Pfam" id="PF05056">
    <property type="entry name" value="DUF674"/>
    <property type="match status" value="2"/>
</dbReference>
<evidence type="ECO:0000313" key="2">
    <source>
        <dbReference type="Proteomes" id="UP000682877"/>
    </source>
</evidence>
<gene>
    <name evidence="1" type="ORF">AARE701A_LOCUS530</name>
</gene>
<accession>A0A8S1ZC34</accession>
<dbReference type="InterPro" id="IPR007750">
    <property type="entry name" value="DUF674"/>
</dbReference>
<dbReference type="PANTHER" id="PTHR33103:SF27">
    <property type="entry name" value="OS04G0594700 PROTEIN"/>
    <property type="match status" value="1"/>
</dbReference>
<protein>
    <recommendedName>
        <fullName evidence="3">DUF674 family protein</fullName>
    </recommendedName>
</protein>
<evidence type="ECO:0000313" key="1">
    <source>
        <dbReference type="EMBL" id="CAE5956773.1"/>
    </source>
</evidence>
<keyword evidence="2" id="KW-1185">Reference proteome</keyword>
<reference evidence="1" key="1">
    <citation type="submission" date="2021-01" db="EMBL/GenBank/DDBJ databases">
        <authorList>
            <person name="Bezrukov I."/>
        </authorList>
    </citation>
    <scope>NUCLEOTIDE SEQUENCE</scope>
</reference>
<dbReference type="AlphaFoldDB" id="A0A8S1ZC34"/>
<dbReference type="PANTHER" id="PTHR33103">
    <property type="entry name" value="OS01G0153900 PROTEIN"/>
    <property type="match status" value="1"/>
</dbReference>
<evidence type="ECO:0008006" key="3">
    <source>
        <dbReference type="Google" id="ProtNLM"/>
    </source>
</evidence>